<evidence type="ECO:0000256" key="3">
    <source>
        <dbReference type="ARBA" id="ARBA00022723"/>
    </source>
</evidence>
<dbReference type="EMBL" id="AB294179">
    <property type="protein sequence ID" value="BAF47168.1"/>
    <property type="molecule type" value="Genomic_DNA"/>
</dbReference>
<reference evidence="8" key="1">
    <citation type="journal article" date="2007" name="J. Biosci. Bioeng.">
        <title>Cloning, sequence analysis, and expression in Escherichia coli of gene encoding N-Benzyl-3-pyrrolidinol dehydrogenase from Geotrichum capitatum.</title>
        <authorList>
            <person name="Yamada-Onodera K."/>
            <person name="Kojima K."/>
            <person name="Takase Y."/>
            <person name="Tani Y."/>
        </authorList>
    </citation>
    <scope>NUCLEOTIDE SEQUENCE</scope>
</reference>
<proteinExistence type="inferred from homology"/>
<keyword evidence="4 6" id="KW-0862">Zinc</keyword>
<dbReference type="InterPro" id="IPR013149">
    <property type="entry name" value="ADH-like_C"/>
</dbReference>
<dbReference type="PROSITE" id="PS00059">
    <property type="entry name" value="ADH_ZINC"/>
    <property type="match status" value="1"/>
</dbReference>
<evidence type="ECO:0000256" key="5">
    <source>
        <dbReference type="ARBA" id="ARBA00023002"/>
    </source>
</evidence>
<evidence type="ECO:0000256" key="1">
    <source>
        <dbReference type="ARBA" id="ARBA00001947"/>
    </source>
</evidence>
<dbReference type="SUPFAM" id="SSF50129">
    <property type="entry name" value="GroES-like"/>
    <property type="match status" value="1"/>
</dbReference>
<evidence type="ECO:0000256" key="4">
    <source>
        <dbReference type="ARBA" id="ARBA00022833"/>
    </source>
</evidence>
<organism evidence="8">
    <name type="scientific">Magnusiomyces capitatus</name>
    <dbReference type="NCBI Taxonomy" id="1095183"/>
    <lineage>
        <taxon>Eukaryota</taxon>
        <taxon>Fungi</taxon>
        <taxon>Dikarya</taxon>
        <taxon>Ascomycota</taxon>
        <taxon>Saccharomycotina</taxon>
        <taxon>Dipodascomycetes</taxon>
        <taxon>Dipodascales</taxon>
        <taxon>Dipodascaceae</taxon>
        <taxon>Magnusiomyces</taxon>
    </lineage>
</organism>
<feature type="domain" description="Enoyl reductase (ER)" evidence="7">
    <location>
        <begin position="16"/>
        <end position="334"/>
    </location>
</feature>
<dbReference type="PANTHER" id="PTHR42940">
    <property type="entry name" value="ALCOHOL DEHYDROGENASE 1-RELATED"/>
    <property type="match status" value="1"/>
</dbReference>
<dbReference type="InterPro" id="IPR011032">
    <property type="entry name" value="GroES-like_sf"/>
</dbReference>
<dbReference type="SMR" id="A2V8B3"/>
<evidence type="ECO:0000259" key="7">
    <source>
        <dbReference type="SMART" id="SM00829"/>
    </source>
</evidence>
<dbReference type="CDD" id="cd08254">
    <property type="entry name" value="hydroxyacyl_CoA_DH"/>
    <property type="match status" value="1"/>
</dbReference>
<dbReference type="Pfam" id="PF08240">
    <property type="entry name" value="ADH_N"/>
    <property type="match status" value="1"/>
</dbReference>
<dbReference type="Gene3D" id="3.40.50.720">
    <property type="entry name" value="NAD(P)-binding Rossmann-like Domain"/>
    <property type="match status" value="1"/>
</dbReference>
<dbReference type="SMART" id="SM00829">
    <property type="entry name" value="PKS_ER"/>
    <property type="match status" value="1"/>
</dbReference>
<sequence length="340" mass="36371">MAEIPEKQTAFVFKNGSFALEKKEIEVPKPDAGKVLLKVAAAGVCHSDLHVLHGGLPYPDGLILGHEIAGHIVAYGDGVDKAAFPSDALYAVVGPNPCGMCKACRTGADNVCEDPSRTHMGLGSPGGYEQYTQVSARNITKVPEGIPAAVAAASTDAVLTPYHALKRAGINGMTRLLIVGLGGLGINAVQIAKAFGSYVIAVDPKESSRDLAKQYGANEVYAKLPEESLDVDVAADFYGSQGTFDLCQKHVKAQGILLPVGLQDPKITFDLNHLAFREYTIIGNFWGTSQDQTEVFELVKKGLVTPQVETTSWLNVNKVLKDLDEGKIKSRMVLVHNEDN</sequence>
<accession>A2V8B3</accession>
<protein>
    <submittedName>
        <fullName evidence="8">N-benzyl-3-pyrrolidinol dehydrogenase</fullName>
    </submittedName>
</protein>
<comment type="similarity">
    <text evidence="2 6">Belongs to the zinc-containing alcohol dehydrogenase family.</text>
</comment>
<comment type="cofactor">
    <cofactor evidence="1 6">
        <name>Zn(2+)</name>
        <dbReference type="ChEBI" id="CHEBI:29105"/>
    </cofactor>
</comment>
<keyword evidence="3 6" id="KW-0479">Metal-binding</keyword>
<dbReference type="InterPro" id="IPR013154">
    <property type="entry name" value="ADH-like_N"/>
</dbReference>
<dbReference type="InterPro" id="IPR002328">
    <property type="entry name" value="ADH_Zn_CS"/>
</dbReference>
<dbReference type="InterPro" id="IPR020843">
    <property type="entry name" value="ER"/>
</dbReference>
<evidence type="ECO:0000256" key="2">
    <source>
        <dbReference type="ARBA" id="ARBA00008072"/>
    </source>
</evidence>
<dbReference type="SUPFAM" id="SSF51735">
    <property type="entry name" value="NAD(P)-binding Rossmann-fold domains"/>
    <property type="match status" value="1"/>
</dbReference>
<name>A2V8B3_9ASCO</name>
<evidence type="ECO:0000313" key="8">
    <source>
        <dbReference type="EMBL" id="BAF47168.1"/>
    </source>
</evidence>
<dbReference type="AlphaFoldDB" id="A2V8B3"/>
<evidence type="ECO:0000256" key="6">
    <source>
        <dbReference type="RuleBase" id="RU361277"/>
    </source>
</evidence>
<dbReference type="Pfam" id="PF00107">
    <property type="entry name" value="ADH_zinc_N"/>
    <property type="match status" value="1"/>
</dbReference>
<dbReference type="GO" id="GO:0005737">
    <property type="term" value="C:cytoplasm"/>
    <property type="evidence" value="ECO:0007669"/>
    <property type="project" value="TreeGrafter"/>
</dbReference>
<dbReference type="InterPro" id="IPR036291">
    <property type="entry name" value="NAD(P)-bd_dom_sf"/>
</dbReference>
<dbReference type="PANTHER" id="PTHR42940:SF8">
    <property type="entry name" value="VACUOLAR PROTEIN SORTING-ASSOCIATED PROTEIN 11"/>
    <property type="match status" value="1"/>
</dbReference>
<dbReference type="GO" id="GO:0008270">
    <property type="term" value="F:zinc ion binding"/>
    <property type="evidence" value="ECO:0007669"/>
    <property type="project" value="InterPro"/>
</dbReference>
<keyword evidence="5" id="KW-0560">Oxidoreductase</keyword>
<dbReference type="GO" id="GO:0004022">
    <property type="term" value="F:alcohol dehydrogenase (NAD+) activity"/>
    <property type="evidence" value="ECO:0007669"/>
    <property type="project" value="TreeGrafter"/>
</dbReference>
<dbReference type="Gene3D" id="3.90.180.10">
    <property type="entry name" value="Medium-chain alcohol dehydrogenases, catalytic domain"/>
    <property type="match status" value="1"/>
</dbReference>